<dbReference type="NCBIfam" id="TIGR00174">
    <property type="entry name" value="miaA"/>
    <property type="match status" value="1"/>
</dbReference>
<keyword evidence="6 10" id="KW-0547">Nucleotide-binding</keyword>
<comment type="catalytic activity">
    <reaction evidence="9 10 11">
        <text>adenosine(37) in tRNA + dimethylallyl diphosphate = N(6)-dimethylallyladenosine(37) in tRNA + diphosphate</text>
        <dbReference type="Rhea" id="RHEA:26482"/>
        <dbReference type="Rhea" id="RHEA-COMP:10162"/>
        <dbReference type="Rhea" id="RHEA-COMP:10375"/>
        <dbReference type="ChEBI" id="CHEBI:33019"/>
        <dbReference type="ChEBI" id="CHEBI:57623"/>
        <dbReference type="ChEBI" id="CHEBI:74411"/>
        <dbReference type="ChEBI" id="CHEBI:74415"/>
        <dbReference type="EC" id="2.5.1.75"/>
    </reaction>
</comment>
<dbReference type="EMBL" id="MHNZ01000040">
    <property type="protein sequence ID" value="OGZ55009.1"/>
    <property type="molecule type" value="Genomic_DNA"/>
</dbReference>
<evidence type="ECO:0000313" key="15">
    <source>
        <dbReference type="Proteomes" id="UP000177954"/>
    </source>
</evidence>
<proteinExistence type="inferred from homology"/>
<evidence type="ECO:0000256" key="6">
    <source>
        <dbReference type="ARBA" id="ARBA00022741"/>
    </source>
</evidence>
<evidence type="ECO:0000256" key="1">
    <source>
        <dbReference type="ARBA" id="ARBA00001946"/>
    </source>
</evidence>
<feature type="binding site" evidence="10">
    <location>
        <begin position="13"/>
        <end position="20"/>
    </location>
    <ligand>
        <name>ATP</name>
        <dbReference type="ChEBI" id="CHEBI:30616"/>
    </ligand>
</feature>
<dbReference type="GO" id="GO:0052381">
    <property type="term" value="F:tRNA dimethylallyltransferase activity"/>
    <property type="evidence" value="ECO:0007669"/>
    <property type="project" value="UniProtKB-UniRule"/>
</dbReference>
<protein>
    <recommendedName>
        <fullName evidence="10">tRNA dimethylallyltransferase</fullName>
        <ecNumber evidence="10">2.5.1.75</ecNumber>
    </recommendedName>
    <alternativeName>
        <fullName evidence="10">Dimethylallyl diphosphate:tRNA dimethylallyltransferase</fullName>
        <shortName evidence="10">DMAPP:tRNA dimethylallyltransferase</shortName>
        <shortName evidence="10">DMATase</shortName>
    </alternativeName>
    <alternativeName>
        <fullName evidence="10">Isopentenyl-diphosphate:tRNA isopentenyltransferase</fullName>
        <shortName evidence="10">IPP transferase</shortName>
        <shortName evidence="10">IPPT</shortName>
        <shortName evidence="10">IPTase</shortName>
    </alternativeName>
</protein>
<feature type="binding site" evidence="10">
    <location>
        <begin position="15"/>
        <end position="20"/>
    </location>
    <ligand>
        <name>substrate</name>
    </ligand>
</feature>
<evidence type="ECO:0000256" key="12">
    <source>
        <dbReference type="RuleBase" id="RU003784"/>
    </source>
</evidence>
<dbReference type="Gene3D" id="1.10.20.140">
    <property type="match status" value="1"/>
</dbReference>
<dbReference type="EC" id="2.5.1.75" evidence="10"/>
<dbReference type="PANTHER" id="PTHR11088">
    <property type="entry name" value="TRNA DIMETHYLALLYLTRANSFERASE"/>
    <property type="match status" value="1"/>
</dbReference>
<keyword evidence="7 10" id="KW-0067">ATP-binding</keyword>
<dbReference type="GO" id="GO:0005524">
    <property type="term" value="F:ATP binding"/>
    <property type="evidence" value="ECO:0007669"/>
    <property type="project" value="UniProtKB-UniRule"/>
</dbReference>
<evidence type="ECO:0000256" key="11">
    <source>
        <dbReference type="RuleBase" id="RU003783"/>
    </source>
</evidence>
<comment type="caution">
    <text evidence="10">Lacks conserved residue(s) required for the propagation of feature annotation.</text>
</comment>
<evidence type="ECO:0000256" key="2">
    <source>
        <dbReference type="ARBA" id="ARBA00003213"/>
    </source>
</evidence>
<dbReference type="HAMAP" id="MF_00185">
    <property type="entry name" value="IPP_trans"/>
    <property type="match status" value="1"/>
</dbReference>
<evidence type="ECO:0000256" key="10">
    <source>
        <dbReference type="HAMAP-Rule" id="MF_00185"/>
    </source>
</evidence>
<accession>A0A1G2GXY9</accession>
<dbReference type="Proteomes" id="UP000177954">
    <property type="component" value="Unassembled WGS sequence"/>
</dbReference>
<dbReference type="GO" id="GO:0006400">
    <property type="term" value="P:tRNA modification"/>
    <property type="evidence" value="ECO:0007669"/>
    <property type="project" value="TreeGrafter"/>
</dbReference>
<evidence type="ECO:0000256" key="13">
    <source>
        <dbReference type="RuleBase" id="RU003785"/>
    </source>
</evidence>
<dbReference type="InterPro" id="IPR039657">
    <property type="entry name" value="Dimethylallyltransferase"/>
</dbReference>
<name>A0A1G2GXY9_9BACT</name>
<dbReference type="SUPFAM" id="SSF52540">
    <property type="entry name" value="P-loop containing nucleoside triphosphate hydrolases"/>
    <property type="match status" value="2"/>
</dbReference>
<dbReference type="STRING" id="1802129.A3J04_01640"/>
<evidence type="ECO:0000256" key="8">
    <source>
        <dbReference type="ARBA" id="ARBA00022842"/>
    </source>
</evidence>
<comment type="caution">
    <text evidence="14">The sequence shown here is derived from an EMBL/GenBank/DDBJ whole genome shotgun (WGS) entry which is preliminary data.</text>
</comment>
<evidence type="ECO:0000313" key="14">
    <source>
        <dbReference type="EMBL" id="OGZ55009.1"/>
    </source>
</evidence>
<dbReference type="PANTHER" id="PTHR11088:SF60">
    <property type="entry name" value="TRNA DIMETHYLALLYLTRANSFERASE"/>
    <property type="match status" value="1"/>
</dbReference>
<dbReference type="InterPro" id="IPR027417">
    <property type="entry name" value="P-loop_NTPase"/>
</dbReference>
<keyword evidence="5 10" id="KW-0819">tRNA processing</keyword>
<feature type="site" description="Interaction with substrate tRNA" evidence="10">
    <location>
        <position position="127"/>
    </location>
</feature>
<reference evidence="14 15" key="1">
    <citation type="journal article" date="2016" name="Nat. Commun.">
        <title>Thousands of microbial genomes shed light on interconnected biogeochemical processes in an aquifer system.</title>
        <authorList>
            <person name="Anantharaman K."/>
            <person name="Brown C.T."/>
            <person name="Hug L.A."/>
            <person name="Sharon I."/>
            <person name="Castelle C.J."/>
            <person name="Probst A.J."/>
            <person name="Thomas B.C."/>
            <person name="Singh A."/>
            <person name="Wilkins M.J."/>
            <person name="Karaoz U."/>
            <person name="Brodie E.L."/>
            <person name="Williams K.H."/>
            <person name="Hubbard S.S."/>
            <person name="Banfield J.F."/>
        </authorList>
    </citation>
    <scope>NUCLEOTIDE SEQUENCE [LARGE SCALE GENOMIC DNA]</scope>
</reference>
<feature type="site" description="Interaction with substrate tRNA" evidence="10">
    <location>
        <position position="104"/>
    </location>
</feature>
<gene>
    <name evidence="10" type="primary">miaA</name>
    <name evidence="14" type="ORF">A3J04_01640</name>
</gene>
<dbReference type="InterPro" id="IPR018022">
    <property type="entry name" value="IPT"/>
</dbReference>
<comment type="function">
    <text evidence="2 10 12">Catalyzes the transfer of a dimethylallyl group onto the adenine at position 37 in tRNAs that read codons beginning with uridine, leading to the formation of N6-(dimethylallyl)adenosine (i(6)A).</text>
</comment>
<keyword evidence="8 10" id="KW-0460">Magnesium</keyword>
<evidence type="ECO:0000256" key="9">
    <source>
        <dbReference type="ARBA" id="ARBA00049563"/>
    </source>
</evidence>
<feature type="region of interest" description="Interaction with substrate tRNA" evidence="10">
    <location>
        <begin position="38"/>
        <end position="41"/>
    </location>
</feature>
<keyword evidence="4 10" id="KW-0808">Transferase</keyword>
<dbReference type="Gene3D" id="3.40.50.300">
    <property type="entry name" value="P-loop containing nucleotide triphosphate hydrolases"/>
    <property type="match status" value="1"/>
</dbReference>
<evidence type="ECO:0000256" key="5">
    <source>
        <dbReference type="ARBA" id="ARBA00022694"/>
    </source>
</evidence>
<dbReference type="AlphaFoldDB" id="A0A1G2GXY9"/>
<dbReference type="Pfam" id="PF01715">
    <property type="entry name" value="IPPT"/>
    <property type="match status" value="1"/>
</dbReference>
<comment type="cofactor">
    <cofactor evidence="1 10">
        <name>Mg(2+)</name>
        <dbReference type="ChEBI" id="CHEBI:18420"/>
    </cofactor>
</comment>
<sequence>MARALAKIVVIVGPTTSGKSDYAVRLARKINGEIISVDSRQVYRGLDIGTAKITKRQMRGIRHHCLDIASPKKAFTVDNFVKAAKRAIDQILENGKTPIIAGGTGFYIDALLYKNSLPNVPPNPALRTSLGCRTPNQLFVMLKKLDSRRAREIDRANPRRLIRAIEIATALGKVPSLKKTPRYDAKIIFLNPKPAILKKRIAARTAHMLRRGLVAEVKKLLAKKIPRARIRELGFEYKFPLDYIDGKISRPELAQKLNTETWRYAKRQLTWFKKYNP</sequence>
<comment type="subunit">
    <text evidence="10">Monomer.</text>
</comment>
<evidence type="ECO:0000256" key="3">
    <source>
        <dbReference type="ARBA" id="ARBA00005842"/>
    </source>
</evidence>
<comment type="similarity">
    <text evidence="3 10 13">Belongs to the IPP transferase family.</text>
</comment>
<evidence type="ECO:0000256" key="7">
    <source>
        <dbReference type="ARBA" id="ARBA00022840"/>
    </source>
</evidence>
<evidence type="ECO:0000256" key="4">
    <source>
        <dbReference type="ARBA" id="ARBA00022679"/>
    </source>
</evidence>
<organism evidence="14 15">
    <name type="scientific">Candidatus Ryanbacteria bacterium RIFCSPLOWO2_02_FULL_47_14</name>
    <dbReference type="NCBI Taxonomy" id="1802129"/>
    <lineage>
        <taxon>Bacteria</taxon>
        <taxon>Candidatus Ryaniibacteriota</taxon>
    </lineage>
</organism>